<dbReference type="EMBL" id="QZAN01000094">
    <property type="protein sequence ID" value="THW58478.1"/>
    <property type="molecule type" value="Genomic_DNA"/>
</dbReference>
<comment type="caution">
    <text evidence="2">The sequence shown here is derived from an EMBL/GenBank/DDBJ whole genome shotgun (WGS) entry which is preliminary data.</text>
</comment>
<dbReference type="Proteomes" id="UP000310421">
    <property type="component" value="Unassembled WGS sequence"/>
</dbReference>
<accession>A0A4S8WAT7</accession>
<name>A0A4S8WAT7_AURPU</name>
<evidence type="ECO:0000313" key="3">
    <source>
        <dbReference type="Proteomes" id="UP000310421"/>
    </source>
</evidence>
<evidence type="ECO:0000313" key="2">
    <source>
        <dbReference type="EMBL" id="THW58478.1"/>
    </source>
</evidence>
<reference evidence="2 3" key="1">
    <citation type="submission" date="2018-10" db="EMBL/GenBank/DDBJ databases">
        <title>Fifty Aureobasidium pullulans genomes reveal a recombining polyextremotolerant generalist.</title>
        <authorList>
            <person name="Gostincar C."/>
            <person name="Turk M."/>
            <person name="Zajc J."/>
            <person name="Gunde-Cimerman N."/>
        </authorList>
    </citation>
    <scope>NUCLEOTIDE SEQUENCE [LARGE SCALE GENOMIC DNA]</scope>
    <source>
        <strain evidence="2 3">EXF-10751</strain>
    </source>
</reference>
<gene>
    <name evidence="2" type="ORF">D6D20_07197</name>
</gene>
<feature type="compositionally biased region" description="Acidic residues" evidence="1">
    <location>
        <begin position="273"/>
        <end position="303"/>
    </location>
</feature>
<sequence>MPSPWTQLYIASFPCAKLCHFDSQGPAMRIVPLIKMHNDFQGRYTVHRERLFEALSLDLALPLKNIVHFYRPDDPKLGRRRWLEVSAFITQQGGPPTTYELSARGRIFDGLFERANDHFDRDEFDESERLCHLLLDYPDLGDYHKAGRHRILSLGEDNFLWHAQQAVELYENLFTVRPGGSYSGKVTPTQAELDAQQTLLNLAKKCLAQASKDHNDLQVDYKFQHHAFEQKHWRKPAREELIVAHHLRHNKQQVDFVVTFEDRYVECLQPSMEDGDDEDGDDEDEGSQNAVNDEDDDKLDFDGGDPLPELNYDFDLPTPEASSQPEPSSSQPRPAAVTSRKGKAS</sequence>
<feature type="compositionally biased region" description="Low complexity" evidence="1">
    <location>
        <begin position="319"/>
        <end position="336"/>
    </location>
</feature>
<protein>
    <submittedName>
        <fullName evidence="2">Uncharacterized protein</fullName>
    </submittedName>
</protein>
<feature type="region of interest" description="Disordered" evidence="1">
    <location>
        <begin position="270"/>
        <end position="345"/>
    </location>
</feature>
<evidence type="ECO:0000256" key="1">
    <source>
        <dbReference type="SAM" id="MobiDB-lite"/>
    </source>
</evidence>
<proteinExistence type="predicted"/>
<dbReference type="AlphaFoldDB" id="A0A4S8WAT7"/>
<organism evidence="2 3">
    <name type="scientific">Aureobasidium pullulans</name>
    <name type="common">Black yeast</name>
    <name type="synonym">Pullularia pullulans</name>
    <dbReference type="NCBI Taxonomy" id="5580"/>
    <lineage>
        <taxon>Eukaryota</taxon>
        <taxon>Fungi</taxon>
        <taxon>Dikarya</taxon>
        <taxon>Ascomycota</taxon>
        <taxon>Pezizomycotina</taxon>
        <taxon>Dothideomycetes</taxon>
        <taxon>Dothideomycetidae</taxon>
        <taxon>Dothideales</taxon>
        <taxon>Saccotheciaceae</taxon>
        <taxon>Aureobasidium</taxon>
    </lineage>
</organism>